<dbReference type="EMBL" id="AP024233">
    <property type="protein sequence ID" value="BCO10847.1"/>
    <property type="molecule type" value="Genomic_DNA"/>
</dbReference>
<name>A0A915U4G2_9BACT</name>
<protein>
    <submittedName>
        <fullName evidence="4">Serine acetyltransferase</fullName>
    </submittedName>
</protein>
<dbReference type="InterPro" id="IPR011004">
    <property type="entry name" value="Trimer_LpxA-like_sf"/>
</dbReference>
<gene>
    <name evidence="4" type="ORF">GF1_32230</name>
</gene>
<evidence type="ECO:0000256" key="1">
    <source>
        <dbReference type="ARBA" id="ARBA00022605"/>
    </source>
</evidence>
<organism evidence="4 5">
    <name type="scientific">Desulfolithobacter dissulfuricans</name>
    <dbReference type="NCBI Taxonomy" id="2795293"/>
    <lineage>
        <taxon>Bacteria</taxon>
        <taxon>Pseudomonadati</taxon>
        <taxon>Thermodesulfobacteriota</taxon>
        <taxon>Desulfobulbia</taxon>
        <taxon>Desulfobulbales</taxon>
        <taxon>Desulfobulbaceae</taxon>
        <taxon>Desulfolithobacter</taxon>
    </lineage>
</organism>
<keyword evidence="3" id="KW-0012">Acyltransferase</keyword>
<dbReference type="InterPro" id="IPR042122">
    <property type="entry name" value="Ser_AcTrfase_N_sf"/>
</dbReference>
<keyword evidence="2" id="KW-0808">Transferase</keyword>
<dbReference type="PANTHER" id="PTHR42811">
    <property type="entry name" value="SERINE ACETYLTRANSFERASE"/>
    <property type="match status" value="1"/>
</dbReference>
<dbReference type="SUPFAM" id="SSF51161">
    <property type="entry name" value="Trimeric LpxA-like enzymes"/>
    <property type="match status" value="1"/>
</dbReference>
<dbReference type="Gene3D" id="2.160.10.10">
    <property type="entry name" value="Hexapeptide repeat proteins"/>
    <property type="match status" value="1"/>
</dbReference>
<dbReference type="Proteomes" id="UP001063350">
    <property type="component" value="Chromosome"/>
</dbReference>
<accession>A0A915U4G2</accession>
<keyword evidence="1" id="KW-0028">Amino-acid biosynthesis</keyword>
<keyword evidence="5" id="KW-1185">Reference proteome</keyword>
<dbReference type="InterPro" id="IPR045304">
    <property type="entry name" value="LbH_SAT"/>
</dbReference>
<evidence type="ECO:0000256" key="3">
    <source>
        <dbReference type="ARBA" id="ARBA00023315"/>
    </source>
</evidence>
<reference evidence="4" key="1">
    <citation type="submission" date="2020-12" db="EMBL/GenBank/DDBJ databases">
        <title>Desulfobium dissulfuricans gen. nov., sp. nov., a novel mesophilic, sulfate-reducing bacterium isolated from a deep-sea hydrothermal vent.</title>
        <authorList>
            <person name="Hashimoto Y."/>
            <person name="Tame A."/>
            <person name="Sawayama S."/>
            <person name="Miyazaki J."/>
            <person name="Takai K."/>
            <person name="Nakagawa S."/>
        </authorList>
    </citation>
    <scope>NUCLEOTIDE SEQUENCE</scope>
    <source>
        <strain evidence="4">GF1</strain>
    </source>
</reference>
<dbReference type="RefSeq" id="WP_267927557.1">
    <property type="nucleotide sequence ID" value="NZ_AP024233.1"/>
</dbReference>
<dbReference type="GO" id="GO:0008652">
    <property type="term" value="P:amino acid biosynthetic process"/>
    <property type="evidence" value="ECO:0007669"/>
    <property type="project" value="UniProtKB-KW"/>
</dbReference>
<dbReference type="GO" id="GO:0016746">
    <property type="term" value="F:acyltransferase activity"/>
    <property type="evidence" value="ECO:0007669"/>
    <property type="project" value="UniProtKB-KW"/>
</dbReference>
<proteinExistence type="predicted"/>
<dbReference type="KEGG" id="ddu:GF1_32230"/>
<dbReference type="AlphaFoldDB" id="A0A915U4G2"/>
<evidence type="ECO:0000256" key="2">
    <source>
        <dbReference type="ARBA" id="ARBA00022679"/>
    </source>
</evidence>
<evidence type="ECO:0000313" key="4">
    <source>
        <dbReference type="EMBL" id="BCO10847.1"/>
    </source>
</evidence>
<sequence>MGKQEIITGECNTEVQPAEGYFSEVPGIVSELTRGFLDGRWSSHIEPVPIPSRDEVISIINQAQRILFPGFFTPDILSPASLEYHVGQEMSLFYENLARQVNCAIRHDCLRHDQVCSQCGERSYRIALDFIRSLPSIREQLESDIEATLAGDPAAANADEVIFSYPGLFATFVYRLAHRLVELEVPIIPRIMSEYAYHRTAIDINPGARIGDSFFIDHGAGVVIGATTEIGNRVRLYQGVTLGALSLPRDAGKKLRDKKRHPTIEDDVIIYANAIILGGDTVIGARSIVGGNVWLTQSIGPDTKVILKPAELVYLGNGTKKTEER</sequence>
<dbReference type="Gene3D" id="1.10.3130.10">
    <property type="entry name" value="serine acetyltransferase, domain 1"/>
    <property type="match status" value="1"/>
</dbReference>
<evidence type="ECO:0000313" key="5">
    <source>
        <dbReference type="Proteomes" id="UP001063350"/>
    </source>
</evidence>
<dbReference type="CDD" id="cd03354">
    <property type="entry name" value="LbH_SAT"/>
    <property type="match status" value="1"/>
</dbReference>